<dbReference type="Gene3D" id="1.10.287.1970">
    <property type="match status" value="1"/>
</dbReference>
<accession>A0A7S0ZBX0</accession>
<dbReference type="InterPro" id="IPR015424">
    <property type="entry name" value="PyrdxlP-dep_Trfase"/>
</dbReference>
<protein>
    <recommendedName>
        <fullName evidence="7">Aminotransferase class I/classII large domain-containing protein</fullName>
    </recommendedName>
</protein>
<keyword evidence="4" id="KW-0808">Transferase</keyword>
<evidence type="ECO:0000256" key="3">
    <source>
        <dbReference type="ARBA" id="ARBA00022576"/>
    </source>
</evidence>
<dbReference type="InterPro" id="IPR015421">
    <property type="entry name" value="PyrdxlP-dep_Trfase_major"/>
</dbReference>
<evidence type="ECO:0000259" key="7">
    <source>
        <dbReference type="Pfam" id="PF00155"/>
    </source>
</evidence>
<comment type="cofactor">
    <cofactor evidence="1">
        <name>pyridoxal 5'-phosphate</name>
        <dbReference type="ChEBI" id="CHEBI:597326"/>
    </cofactor>
</comment>
<dbReference type="UniPathway" id="UPA00528">
    <property type="reaction ID" value="UER00586"/>
</dbReference>
<dbReference type="FunFam" id="3.40.640.10:FF:000012">
    <property type="entry name" value="alanine aminotransferase 2"/>
    <property type="match status" value="1"/>
</dbReference>
<dbReference type="SUPFAM" id="SSF53383">
    <property type="entry name" value="PLP-dependent transferases"/>
    <property type="match status" value="1"/>
</dbReference>
<dbReference type="FunFam" id="3.90.1150.10:FF:000010">
    <property type="entry name" value="Alanine aminotransferase 2"/>
    <property type="match status" value="1"/>
</dbReference>
<comment type="similarity">
    <text evidence="6">Belongs to the class-I pyridoxal-phosphate-dependent aminotransferase family. Alanine aminotransferase subfamily.</text>
</comment>
<dbReference type="Gene3D" id="3.90.1150.10">
    <property type="entry name" value="Aspartate Aminotransferase, domain 1"/>
    <property type="match status" value="1"/>
</dbReference>
<organism evidence="8">
    <name type="scientific">Timspurckia oligopyrenoides</name>
    <dbReference type="NCBI Taxonomy" id="708627"/>
    <lineage>
        <taxon>Eukaryota</taxon>
        <taxon>Rhodophyta</taxon>
        <taxon>Bangiophyceae</taxon>
        <taxon>Porphyridiales</taxon>
        <taxon>Porphyridiaceae</taxon>
        <taxon>Timspurckia</taxon>
    </lineage>
</organism>
<gene>
    <name evidence="8" type="ORF">TOLI1172_LOCUS1454</name>
</gene>
<evidence type="ECO:0000256" key="6">
    <source>
        <dbReference type="ARBA" id="ARBA00025785"/>
    </source>
</evidence>
<dbReference type="GO" id="GO:0042853">
    <property type="term" value="P:L-alanine catabolic process"/>
    <property type="evidence" value="ECO:0007669"/>
    <property type="project" value="UniProtKB-UniPathway"/>
</dbReference>
<comment type="subunit">
    <text evidence="2">Homodimer.</text>
</comment>
<sequence length="484" mass="53002">MGDTVNSAQSADLSRDALNPKVTAMEYAVRGKIVLRAEEHVQALKRGEARPFSEVVMCNIGNPQAVGQPPLTFVRQLIALVTCPWILQQPQLRSAFPVDVVARAEKFLSQCSGTGAYSTSKGVPAVRSQVAEFLKQRDGYDSDIEHIFLTNGASEGVKSILSLLVRHENDGILIPVPQYPLYSASLTLLGGAMIPYYLDEAHGWGLDVDVLAKNIQDARNQGIHPRMLAVINPGNPTGQVLSEENMRAVVSLCEKEGLVLLADEVYQENIYTEMRSFVSFKKVVCDMKSTVPLASVHSTSKGVLGECGARGGYLEVMNVGDDMLEQLYKLASVNLCSNLVGQLVVSVLVDRPRPGDASYELFQKEYSMIMGSLRRKALKLVSALNQFEGVTCNDSEGAMYAFPQITLPSKAIEAAKERGLNGDVFYCMELLDSTGVCVVPGSGFRQQPGTYHLRTTFLPPEEKIDSVIEQMSAFHAEFMKKYSD</sequence>
<dbReference type="EMBL" id="HBFP01002016">
    <property type="protein sequence ID" value="CAD8817066.1"/>
    <property type="molecule type" value="Transcribed_RNA"/>
</dbReference>
<dbReference type="GO" id="GO:0030170">
    <property type="term" value="F:pyridoxal phosphate binding"/>
    <property type="evidence" value="ECO:0007669"/>
    <property type="project" value="InterPro"/>
</dbReference>
<reference evidence="8" key="1">
    <citation type="submission" date="2021-01" db="EMBL/GenBank/DDBJ databases">
        <authorList>
            <person name="Corre E."/>
            <person name="Pelletier E."/>
            <person name="Niang G."/>
            <person name="Scheremetjew M."/>
            <person name="Finn R."/>
            <person name="Kale V."/>
            <person name="Holt S."/>
            <person name="Cochrane G."/>
            <person name="Meng A."/>
            <person name="Brown T."/>
            <person name="Cohen L."/>
        </authorList>
    </citation>
    <scope>NUCLEOTIDE SEQUENCE</scope>
    <source>
        <strain evidence="8">CCMP3278</strain>
    </source>
</reference>
<proteinExistence type="inferred from homology"/>
<dbReference type="GO" id="GO:0004021">
    <property type="term" value="F:L-alanine:2-oxoglutarate aminotransferase activity"/>
    <property type="evidence" value="ECO:0007669"/>
    <property type="project" value="TreeGrafter"/>
</dbReference>
<dbReference type="FunFam" id="1.10.287.1970:FF:000001">
    <property type="entry name" value="Alanine aminotransferase 2"/>
    <property type="match status" value="1"/>
</dbReference>
<name>A0A7S0ZBX0_9RHOD</name>
<dbReference type="InterPro" id="IPR045088">
    <property type="entry name" value="ALAT1/2-like"/>
</dbReference>
<dbReference type="Gene3D" id="3.40.640.10">
    <property type="entry name" value="Type I PLP-dependent aspartate aminotransferase-like (Major domain)"/>
    <property type="match status" value="1"/>
</dbReference>
<dbReference type="InterPro" id="IPR015422">
    <property type="entry name" value="PyrdxlP-dep_Trfase_small"/>
</dbReference>
<evidence type="ECO:0000256" key="2">
    <source>
        <dbReference type="ARBA" id="ARBA00011738"/>
    </source>
</evidence>
<feature type="domain" description="Aminotransferase class I/classII large" evidence="7">
    <location>
        <begin position="95"/>
        <end position="469"/>
    </location>
</feature>
<evidence type="ECO:0000256" key="1">
    <source>
        <dbReference type="ARBA" id="ARBA00001933"/>
    </source>
</evidence>
<evidence type="ECO:0000313" key="8">
    <source>
        <dbReference type="EMBL" id="CAD8817066.1"/>
    </source>
</evidence>
<dbReference type="AlphaFoldDB" id="A0A7S0ZBX0"/>
<dbReference type="CDD" id="cd00609">
    <property type="entry name" value="AAT_like"/>
    <property type="match status" value="1"/>
</dbReference>
<dbReference type="PANTHER" id="PTHR11751:SF29">
    <property type="entry name" value="ALANINE TRANSAMINASE"/>
    <property type="match status" value="1"/>
</dbReference>
<keyword evidence="3" id="KW-0032">Aminotransferase</keyword>
<keyword evidence="5" id="KW-0663">Pyridoxal phosphate</keyword>
<dbReference type="InterPro" id="IPR004839">
    <property type="entry name" value="Aminotransferase_I/II_large"/>
</dbReference>
<dbReference type="PANTHER" id="PTHR11751">
    <property type="entry name" value="ALANINE AMINOTRANSFERASE"/>
    <property type="match status" value="1"/>
</dbReference>
<evidence type="ECO:0000256" key="4">
    <source>
        <dbReference type="ARBA" id="ARBA00022679"/>
    </source>
</evidence>
<dbReference type="Pfam" id="PF00155">
    <property type="entry name" value="Aminotran_1_2"/>
    <property type="match status" value="1"/>
</dbReference>
<evidence type="ECO:0000256" key="5">
    <source>
        <dbReference type="ARBA" id="ARBA00022898"/>
    </source>
</evidence>